<feature type="domain" description="Sodium/calcium exchanger membrane region" evidence="19">
    <location>
        <begin position="705"/>
        <end position="861"/>
    </location>
</feature>
<keyword evidence="13" id="KW-0915">Sodium</keyword>
<keyword evidence="4" id="KW-0050">Antiport</keyword>
<feature type="region of interest" description="Disordered" evidence="17">
    <location>
        <begin position="544"/>
        <end position="573"/>
    </location>
</feature>
<evidence type="ECO:0000256" key="12">
    <source>
        <dbReference type="ARBA" id="ARBA00022989"/>
    </source>
</evidence>
<dbReference type="FunFam" id="1.20.1420.30:FF:000009">
    <property type="entry name" value="sodium/potassium/calcium exchanger 5 isoform X2"/>
    <property type="match status" value="1"/>
</dbReference>
<dbReference type="Proteomes" id="UP001201812">
    <property type="component" value="Unassembled WGS sequence"/>
</dbReference>
<dbReference type="InterPro" id="IPR004837">
    <property type="entry name" value="NaCa_Exmemb"/>
</dbReference>
<evidence type="ECO:0000256" key="2">
    <source>
        <dbReference type="ARBA" id="ARBA00005364"/>
    </source>
</evidence>
<proteinExistence type="inferred from homology"/>
<sequence>MTTTYFRHKRIAKLSRHPSLIPLLATLALALFSIYTLILVGAGLIAFYSQHLPVDPQNSEPTSVFDQNGEIIEDSLPLKQPPKNRWNDGSYYSFSKALMSKRIIFVRQDDQKSKVSEENKYPDYRTDKVVELLTGRKPKVDMTQPTFAQIVKTWLPTTQSSNTKQPVEDPQEISSGLDPHRSFWHRLKRNSGFYEGNFVRRNFNRPKRQTQQSIRKCASMRVASNESEGVFPADLFSLKQRQHGAIILHFAGLVYMFVALAIVCDEFFVPALDVIAETMSISDDVAGATLMAAGGSAPEFFTSLFGVFITENNVGVGTIVGSATFNILCVLAFCTLFSKTVLKLTWWPLFRDVLFYSIALLCLVTFFSDEQISWHEALAMFALYVIYAIFMKYNSTIEEKVKQHLKSDNRIRPSIQVNGFCTALGIIHVALDPNILLEPIYENQPTSSRGSARHNKDAGEETTRKSSGRQKDIPNEKEERNRRHGSADSFITRHYKSRKNRDKPGKLSKACSSPALPKINIVPTFDFPTGNGVQLPHISTLVNTPAEAQKDAEVSRKTEQRSKSEKGSSFRRRSSSILAPFSRSFWNLSSLMPEQYSTPESSGLHSRKTSANGHTITAPIENEIREQESTSKQTIQSEINATQINDREHDAPNVAVDGSAEEPVDLTWPKESFYKQCVYVAIAPIMVPLYYTLPDVKKPGSKKFAVFSFAGSILWIAFFSYLMVWLANTIGTTLGISTEVMGLTILAAGTSIPDLITSVIVSRKGLGDMAVSSSIGSNLFDICIGLPIPWLLYFLFSTLRHGPNGIGTIAVISNGLICSVALLFLMLIVLVASIAAVRWQMNKIFGALMILSYILFCSMSIALEKKLFLCPLRPLGYSC</sequence>
<evidence type="ECO:0000256" key="9">
    <source>
        <dbReference type="ARBA" id="ARBA00022837"/>
    </source>
</evidence>
<feature type="transmembrane region" description="Helical" evidence="18">
    <location>
        <begin position="285"/>
        <end position="309"/>
    </location>
</feature>
<dbReference type="GO" id="GO:0008273">
    <property type="term" value="F:calcium, potassium:sodium antiporter activity"/>
    <property type="evidence" value="ECO:0007669"/>
    <property type="project" value="TreeGrafter"/>
</dbReference>
<evidence type="ECO:0000256" key="1">
    <source>
        <dbReference type="ARBA" id="ARBA00004141"/>
    </source>
</evidence>
<feature type="transmembrane region" description="Helical" evidence="18">
    <location>
        <begin position="246"/>
        <end position="264"/>
    </location>
</feature>
<keyword evidence="9" id="KW-0106">Calcium</keyword>
<protein>
    <submittedName>
        <fullName evidence="20">Sodium/calcium exchanger protein domain-containing protein</fullName>
    </submittedName>
</protein>
<keyword evidence="3" id="KW-0813">Transport</keyword>
<evidence type="ECO:0000256" key="4">
    <source>
        <dbReference type="ARBA" id="ARBA00022449"/>
    </source>
</evidence>
<evidence type="ECO:0000256" key="14">
    <source>
        <dbReference type="ARBA" id="ARBA00023065"/>
    </source>
</evidence>
<keyword evidence="5" id="KW-0633">Potassium transport</keyword>
<evidence type="ECO:0000256" key="15">
    <source>
        <dbReference type="ARBA" id="ARBA00023136"/>
    </source>
</evidence>
<evidence type="ECO:0000256" key="5">
    <source>
        <dbReference type="ARBA" id="ARBA00022538"/>
    </source>
</evidence>
<feature type="region of interest" description="Disordered" evidence="17">
    <location>
        <begin position="444"/>
        <end position="513"/>
    </location>
</feature>
<dbReference type="PANTHER" id="PTHR10846:SF72">
    <property type="entry name" value="SODIUM_POTASSIUM_CALCIUM EXCHANGER NCKX30C"/>
    <property type="match status" value="1"/>
</dbReference>
<dbReference type="Pfam" id="PF01699">
    <property type="entry name" value="Na_Ca_ex"/>
    <property type="match status" value="2"/>
</dbReference>
<keyword evidence="15 18" id="KW-0472">Membrane</keyword>
<dbReference type="EMBL" id="JAKKPZ010000012">
    <property type="protein sequence ID" value="KAI1715057.1"/>
    <property type="molecule type" value="Genomic_DNA"/>
</dbReference>
<feature type="compositionally biased region" description="Basic and acidic residues" evidence="17">
    <location>
        <begin position="548"/>
        <end position="568"/>
    </location>
</feature>
<evidence type="ECO:0000256" key="13">
    <source>
        <dbReference type="ARBA" id="ARBA00023053"/>
    </source>
</evidence>
<evidence type="ECO:0000256" key="3">
    <source>
        <dbReference type="ARBA" id="ARBA00022448"/>
    </source>
</evidence>
<dbReference type="GO" id="GO:0015293">
    <property type="term" value="F:symporter activity"/>
    <property type="evidence" value="ECO:0007669"/>
    <property type="project" value="UniProtKB-KW"/>
</dbReference>
<keyword evidence="10" id="KW-0769">Symport</keyword>
<keyword evidence="14" id="KW-0406">Ion transport</keyword>
<keyword evidence="12 18" id="KW-1133">Transmembrane helix</keyword>
<comment type="similarity">
    <text evidence="2">Belongs to the Ca(2+):cation antiporter (CaCA) (TC 2.A.19) family. SLC24A subfamily.</text>
</comment>
<gene>
    <name evidence="20" type="ORF">DdX_08336</name>
</gene>
<dbReference type="InterPro" id="IPR044880">
    <property type="entry name" value="NCX_ion-bd_dom_sf"/>
</dbReference>
<feature type="transmembrane region" description="Helical" evidence="18">
    <location>
        <begin position="705"/>
        <end position="728"/>
    </location>
</feature>
<feature type="region of interest" description="Disordered" evidence="17">
    <location>
        <begin position="596"/>
        <end position="615"/>
    </location>
</feature>
<keyword evidence="16" id="KW-0739">Sodium transport</keyword>
<evidence type="ECO:0000256" key="6">
    <source>
        <dbReference type="ARBA" id="ARBA00022568"/>
    </source>
</evidence>
<evidence type="ECO:0000256" key="10">
    <source>
        <dbReference type="ARBA" id="ARBA00022847"/>
    </source>
</evidence>
<organism evidence="20 21">
    <name type="scientific">Ditylenchus destructor</name>
    <dbReference type="NCBI Taxonomy" id="166010"/>
    <lineage>
        <taxon>Eukaryota</taxon>
        <taxon>Metazoa</taxon>
        <taxon>Ecdysozoa</taxon>
        <taxon>Nematoda</taxon>
        <taxon>Chromadorea</taxon>
        <taxon>Rhabditida</taxon>
        <taxon>Tylenchina</taxon>
        <taxon>Tylenchomorpha</taxon>
        <taxon>Sphaerularioidea</taxon>
        <taxon>Anguinidae</taxon>
        <taxon>Anguininae</taxon>
        <taxon>Ditylenchus</taxon>
    </lineage>
</organism>
<evidence type="ECO:0000256" key="8">
    <source>
        <dbReference type="ARBA" id="ARBA00022729"/>
    </source>
</evidence>
<feature type="transmembrane region" description="Helical" evidence="18">
    <location>
        <begin position="740"/>
        <end position="762"/>
    </location>
</feature>
<reference evidence="20" key="1">
    <citation type="submission" date="2022-01" db="EMBL/GenBank/DDBJ databases">
        <title>Genome Sequence Resource for Two Populations of Ditylenchus destructor, the Migratory Endoparasitic Phytonematode.</title>
        <authorList>
            <person name="Zhang H."/>
            <person name="Lin R."/>
            <person name="Xie B."/>
        </authorList>
    </citation>
    <scope>NUCLEOTIDE SEQUENCE</scope>
    <source>
        <strain evidence="20">BazhouSP</strain>
    </source>
</reference>
<accession>A0AAD4N4A9</accession>
<feature type="transmembrane region" description="Helical" evidence="18">
    <location>
        <begin position="844"/>
        <end position="863"/>
    </location>
</feature>
<feature type="transmembrane region" description="Helical" evidence="18">
    <location>
        <begin position="349"/>
        <end position="368"/>
    </location>
</feature>
<dbReference type="GO" id="GO:0005886">
    <property type="term" value="C:plasma membrane"/>
    <property type="evidence" value="ECO:0007669"/>
    <property type="project" value="TreeGrafter"/>
</dbReference>
<keyword evidence="7 18" id="KW-0812">Transmembrane</keyword>
<dbReference type="PANTHER" id="PTHR10846">
    <property type="entry name" value="SODIUM/POTASSIUM/CALCIUM EXCHANGER"/>
    <property type="match status" value="1"/>
</dbReference>
<evidence type="ECO:0000256" key="7">
    <source>
        <dbReference type="ARBA" id="ARBA00022692"/>
    </source>
</evidence>
<dbReference type="Gene3D" id="1.20.1420.30">
    <property type="entry name" value="NCX, central ion-binding region"/>
    <property type="match status" value="2"/>
</dbReference>
<comment type="caution">
    <text evidence="20">The sequence shown here is derived from an EMBL/GenBank/DDBJ whole genome shotgun (WGS) entry which is preliminary data.</text>
</comment>
<dbReference type="GO" id="GO:0005262">
    <property type="term" value="F:calcium channel activity"/>
    <property type="evidence" value="ECO:0007669"/>
    <property type="project" value="TreeGrafter"/>
</dbReference>
<evidence type="ECO:0000256" key="11">
    <source>
        <dbReference type="ARBA" id="ARBA00022958"/>
    </source>
</evidence>
<evidence type="ECO:0000259" key="19">
    <source>
        <dbReference type="Pfam" id="PF01699"/>
    </source>
</evidence>
<evidence type="ECO:0000256" key="17">
    <source>
        <dbReference type="SAM" id="MobiDB-lite"/>
    </source>
</evidence>
<feature type="transmembrane region" description="Helical" evidence="18">
    <location>
        <begin position="808"/>
        <end position="832"/>
    </location>
</feature>
<dbReference type="AlphaFoldDB" id="A0AAD4N4A9"/>
<evidence type="ECO:0000313" key="21">
    <source>
        <dbReference type="Proteomes" id="UP001201812"/>
    </source>
</evidence>
<dbReference type="GO" id="GO:0006874">
    <property type="term" value="P:intracellular calcium ion homeostasis"/>
    <property type="evidence" value="ECO:0007669"/>
    <property type="project" value="TreeGrafter"/>
</dbReference>
<feature type="domain" description="Sodium/calcium exchanger membrane region" evidence="19">
    <location>
        <begin position="251"/>
        <end position="391"/>
    </location>
</feature>
<keyword evidence="8" id="KW-0732">Signal</keyword>
<dbReference type="NCBIfam" id="TIGR00367">
    <property type="entry name" value="calcium/sodium antiporter"/>
    <property type="match status" value="1"/>
</dbReference>
<feature type="transmembrane region" description="Helical" evidence="18">
    <location>
        <begin position="374"/>
        <end position="393"/>
    </location>
</feature>
<feature type="compositionally biased region" description="Basic and acidic residues" evidence="17">
    <location>
        <begin position="454"/>
        <end position="481"/>
    </location>
</feature>
<feature type="transmembrane region" description="Helical" evidence="18">
    <location>
        <begin position="774"/>
        <end position="796"/>
    </location>
</feature>
<feature type="transmembrane region" description="Helical" evidence="18">
    <location>
        <begin position="20"/>
        <end position="48"/>
    </location>
</feature>
<dbReference type="FunFam" id="1.20.1420.30:FF:000004">
    <property type="entry name" value="Sodium/potassium/calcium exchanger 2 isoform 1"/>
    <property type="match status" value="1"/>
</dbReference>
<name>A0AAD4N4A9_9BILA</name>
<evidence type="ECO:0000256" key="18">
    <source>
        <dbReference type="SAM" id="Phobius"/>
    </source>
</evidence>
<comment type="subcellular location">
    <subcellularLocation>
        <location evidence="1">Membrane</location>
        <topology evidence="1">Multi-pass membrane protein</topology>
    </subcellularLocation>
</comment>
<evidence type="ECO:0000256" key="16">
    <source>
        <dbReference type="ARBA" id="ARBA00023201"/>
    </source>
</evidence>
<keyword evidence="11" id="KW-0630">Potassium</keyword>
<keyword evidence="21" id="KW-1185">Reference proteome</keyword>
<feature type="transmembrane region" description="Helical" evidence="18">
    <location>
        <begin position="315"/>
        <end position="337"/>
    </location>
</feature>
<keyword evidence="6" id="KW-0109">Calcium transport</keyword>
<dbReference type="InterPro" id="IPR004481">
    <property type="entry name" value="K/Na/Ca-exchanger"/>
</dbReference>
<evidence type="ECO:0000313" key="20">
    <source>
        <dbReference type="EMBL" id="KAI1715057.1"/>
    </source>
</evidence>